<gene>
    <name evidence="1" type="ORF">HPB47_026413</name>
</gene>
<proteinExistence type="predicted"/>
<reference evidence="1 2" key="1">
    <citation type="journal article" date="2020" name="Cell">
        <title>Large-Scale Comparative Analyses of Tick Genomes Elucidate Their Genetic Diversity and Vector Capacities.</title>
        <authorList>
            <consortium name="Tick Genome and Microbiome Consortium (TIGMIC)"/>
            <person name="Jia N."/>
            <person name="Wang J."/>
            <person name="Shi W."/>
            <person name="Du L."/>
            <person name="Sun Y."/>
            <person name="Zhan W."/>
            <person name="Jiang J.F."/>
            <person name="Wang Q."/>
            <person name="Zhang B."/>
            <person name="Ji P."/>
            <person name="Bell-Sakyi L."/>
            <person name="Cui X.M."/>
            <person name="Yuan T.T."/>
            <person name="Jiang B.G."/>
            <person name="Yang W.F."/>
            <person name="Lam T.T."/>
            <person name="Chang Q.C."/>
            <person name="Ding S.J."/>
            <person name="Wang X.J."/>
            <person name="Zhu J.G."/>
            <person name="Ruan X.D."/>
            <person name="Zhao L."/>
            <person name="Wei J.T."/>
            <person name="Ye R.Z."/>
            <person name="Que T.C."/>
            <person name="Du C.H."/>
            <person name="Zhou Y.H."/>
            <person name="Cheng J.X."/>
            <person name="Dai P.F."/>
            <person name="Guo W.B."/>
            <person name="Han X.H."/>
            <person name="Huang E.J."/>
            <person name="Li L.F."/>
            <person name="Wei W."/>
            <person name="Gao Y.C."/>
            <person name="Liu J.Z."/>
            <person name="Shao H.Z."/>
            <person name="Wang X."/>
            <person name="Wang C.C."/>
            <person name="Yang T.C."/>
            <person name="Huo Q.B."/>
            <person name="Li W."/>
            <person name="Chen H.Y."/>
            <person name="Chen S.E."/>
            <person name="Zhou L.G."/>
            <person name="Ni X.B."/>
            <person name="Tian J.H."/>
            <person name="Sheng Y."/>
            <person name="Liu T."/>
            <person name="Pan Y.S."/>
            <person name="Xia L.Y."/>
            <person name="Li J."/>
            <person name="Zhao F."/>
            <person name="Cao W.C."/>
        </authorList>
    </citation>
    <scope>NUCLEOTIDE SEQUENCE [LARGE SCALE GENOMIC DNA]</scope>
    <source>
        <strain evidence="1">Iper-2018</strain>
    </source>
</reference>
<dbReference type="Proteomes" id="UP000805193">
    <property type="component" value="Unassembled WGS sequence"/>
</dbReference>
<feature type="non-terminal residue" evidence="1">
    <location>
        <position position="1"/>
    </location>
</feature>
<feature type="non-terminal residue" evidence="1">
    <location>
        <position position="122"/>
    </location>
</feature>
<evidence type="ECO:0000313" key="2">
    <source>
        <dbReference type="Proteomes" id="UP000805193"/>
    </source>
</evidence>
<comment type="caution">
    <text evidence="1">The sequence shown here is derived from an EMBL/GenBank/DDBJ whole genome shotgun (WGS) entry which is preliminary data.</text>
</comment>
<protein>
    <submittedName>
        <fullName evidence="1">Uncharacterized protein</fullName>
    </submittedName>
</protein>
<sequence length="122" mass="13526">AALPFLRLSEIHRFFTGENAAFEKGGRKYLEGYVLSFEMKDFTLAANVQASFKNCSYVVKLPLSDRGDMLESHCECPHGAAKCSHMVATAIYAALNGLSKTDLSQPWLQRPKSSIPRQVARS</sequence>
<dbReference type="EMBL" id="JABSTQ010009715">
    <property type="protein sequence ID" value="KAG0426482.1"/>
    <property type="molecule type" value="Genomic_DNA"/>
</dbReference>
<accession>A0AC60PZ55</accession>
<name>A0AC60PZ55_IXOPE</name>
<keyword evidence="2" id="KW-1185">Reference proteome</keyword>
<evidence type="ECO:0000313" key="1">
    <source>
        <dbReference type="EMBL" id="KAG0426482.1"/>
    </source>
</evidence>
<organism evidence="1 2">
    <name type="scientific">Ixodes persulcatus</name>
    <name type="common">Taiga tick</name>
    <dbReference type="NCBI Taxonomy" id="34615"/>
    <lineage>
        <taxon>Eukaryota</taxon>
        <taxon>Metazoa</taxon>
        <taxon>Ecdysozoa</taxon>
        <taxon>Arthropoda</taxon>
        <taxon>Chelicerata</taxon>
        <taxon>Arachnida</taxon>
        <taxon>Acari</taxon>
        <taxon>Parasitiformes</taxon>
        <taxon>Ixodida</taxon>
        <taxon>Ixodoidea</taxon>
        <taxon>Ixodidae</taxon>
        <taxon>Ixodinae</taxon>
        <taxon>Ixodes</taxon>
    </lineage>
</organism>